<dbReference type="Gene3D" id="1.10.443.10">
    <property type="entry name" value="Intergrase catalytic core"/>
    <property type="match status" value="1"/>
</dbReference>
<sequence length="75" mass="7912">MRSTSTPWAGSGQWHACASVQLGAGEGVVTLARRLGHSSPAITLGYYAHFTPEAGSKRWSVMDCKVEEMGGLGNC</sequence>
<proteinExistence type="predicted"/>
<evidence type="ECO:0000313" key="2">
    <source>
        <dbReference type="EMBL" id="QEV38206.1"/>
    </source>
</evidence>
<dbReference type="AlphaFoldDB" id="A0A5P2W1V1"/>
<reference evidence="2 3" key="1">
    <citation type="submission" date="2017-09" db="EMBL/GenBank/DDBJ databases">
        <title>Streptomyces genome completion.</title>
        <authorList>
            <person name="Lee N."/>
            <person name="Cho B.-K."/>
        </authorList>
    </citation>
    <scope>NUCLEOTIDE SEQUENCE [LARGE SCALE GENOMIC DNA]</scope>
    <source>
        <strain evidence="2 3">ATCC 14899</strain>
    </source>
</reference>
<dbReference type="InterPro" id="IPR011010">
    <property type="entry name" value="DNA_brk_join_enz"/>
</dbReference>
<dbReference type="SUPFAM" id="SSF56349">
    <property type="entry name" value="DNA breaking-rejoining enzymes"/>
    <property type="match status" value="1"/>
</dbReference>
<organism evidence="2 3">
    <name type="scientific">Streptomyces nodosus</name>
    <dbReference type="NCBI Taxonomy" id="40318"/>
    <lineage>
        <taxon>Bacteria</taxon>
        <taxon>Bacillati</taxon>
        <taxon>Actinomycetota</taxon>
        <taxon>Actinomycetes</taxon>
        <taxon>Kitasatosporales</taxon>
        <taxon>Streptomycetaceae</taxon>
        <taxon>Streptomyces</taxon>
    </lineage>
</organism>
<dbReference type="GO" id="GO:0006310">
    <property type="term" value="P:DNA recombination"/>
    <property type="evidence" value="ECO:0007669"/>
    <property type="project" value="UniProtKB-KW"/>
</dbReference>
<dbReference type="KEGG" id="snq:CP978_06320"/>
<accession>A0A5P2W1V1</accession>
<protein>
    <submittedName>
        <fullName evidence="2">Integrase</fullName>
    </submittedName>
</protein>
<dbReference type="InterPro" id="IPR013762">
    <property type="entry name" value="Integrase-like_cat_sf"/>
</dbReference>
<dbReference type="EMBL" id="CP023747">
    <property type="protein sequence ID" value="QEV38206.1"/>
    <property type="molecule type" value="Genomic_DNA"/>
</dbReference>
<gene>
    <name evidence="2" type="ORF">CP978_06320</name>
</gene>
<evidence type="ECO:0000256" key="1">
    <source>
        <dbReference type="ARBA" id="ARBA00023172"/>
    </source>
</evidence>
<dbReference type="GO" id="GO:0003677">
    <property type="term" value="F:DNA binding"/>
    <property type="evidence" value="ECO:0007669"/>
    <property type="project" value="InterPro"/>
</dbReference>
<name>A0A5P2W1V1_9ACTN</name>
<keyword evidence="1" id="KW-0233">DNA recombination</keyword>
<dbReference type="GO" id="GO:0015074">
    <property type="term" value="P:DNA integration"/>
    <property type="evidence" value="ECO:0007669"/>
    <property type="project" value="InterPro"/>
</dbReference>
<evidence type="ECO:0000313" key="3">
    <source>
        <dbReference type="Proteomes" id="UP000325763"/>
    </source>
</evidence>
<dbReference type="Proteomes" id="UP000325763">
    <property type="component" value="Chromosome"/>
</dbReference>